<dbReference type="SUPFAM" id="SSF47413">
    <property type="entry name" value="lambda repressor-like DNA-binding domains"/>
    <property type="match status" value="1"/>
</dbReference>
<evidence type="ECO:0000259" key="2">
    <source>
        <dbReference type="PROSITE" id="PS50943"/>
    </source>
</evidence>
<dbReference type="RefSeq" id="WP_003320748.1">
    <property type="nucleotide sequence ID" value="NZ_ALPT02000102.1"/>
</dbReference>
<name>A0A4V6S0R4_ALKAL</name>
<dbReference type="InterPro" id="IPR010982">
    <property type="entry name" value="Lambda_DNA-bd_dom_sf"/>
</dbReference>
<evidence type="ECO:0000256" key="1">
    <source>
        <dbReference type="ARBA" id="ARBA00023125"/>
    </source>
</evidence>
<evidence type="ECO:0000313" key="4">
    <source>
        <dbReference type="Proteomes" id="UP000297014"/>
    </source>
</evidence>
<accession>A0A4V6S0R4</accession>
<dbReference type="Proteomes" id="UP000297014">
    <property type="component" value="Unassembled WGS sequence"/>
</dbReference>
<protein>
    <submittedName>
        <fullName evidence="3">Transcriptional regulator</fullName>
    </submittedName>
</protein>
<evidence type="ECO:0000313" key="3">
    <source>
        <dbReference type="EMBL" id="THG91052.1"/>
    </source>
</evidence>
<dbReference type="CDD" id="cd00093">
    <property type="entry name" value="HTH_XRE"/>
    <property type="match status" value="1"/>
</dbReference>
<reference evidence="3 4" key="1">
    <citation type="submission" date="2014-01" db="EMBL/GenBank/DDBJ databases">
        <title>Draft genome sequencing of Bacillus alcalophilus CGMCC 1.3604.</title>
        <authorList>
            <person name="Yang J."/>
            <person name="Diao L."/>
            <person name="Yang S."/>
        </authorList>
    </citation>
    <scope>NUCLEOTIDE SEQUENCE [LARGE SCALE GENOMIC DNA]</scope>
    <source>
        <strain evidence="3 4">CGMCC 1.3604</strain>
    </source>
</reference>
<dbReference type="Pfam" id="PF01381">
    <property type="entry name" value="HTH_3"/>
    <property type="match status" value="1"/>
</dbReference>
<dbReference type="InterPro" id="IPR001387">
    <property type="entry name" value="Cro/C1-type_HTH"/>
</dbReference>
<dbReference type="PANTHER" id="PTHR46558">
    <property type="entry name" value="TRACRIPTIONAL REGULATORY PROTEIN-RELATED-RELATED"/>
    <property type="match status" value="1"/>
</dbReference>
<dbReference type="SMART" id="SM00530">
    <property type="entry name" value="HTH_XRE"/>
    <property type="match status" value="1"/>
</dbReference>
<organism evidence="3 4">
    <name type="scientific">Alkalihalobacillus alcalophilus ATCC 27647 = CGMCC 1.3604</name>
    <dbReference type="NCBI Taxonomy" id="1218173"/>
    <lineage>
        <taxon>Bacteria</taxon>
        <taxon>Bacillati</taxon>
        <taxon>Bacillota</taxon>
        <taxon>Bacilli</taxon>
        <taxon>Bacillales</taxon>
        <taxon>Bacillaceae</taxon>
        <taxon>Alkalihalobacillus</taxon>
    </lineage>
</organism>
<comment type="caution">
    <text evidence="3">The sequence shown here is derived from an EMBL/GenBank/DDBJ whole genome shotgun (WGS) entry which is preliminary data.</text>
</comment>
<dbReference type="Gene3D" id="1.10.260.40">
    <property type="entry name" value="lambda repressor-like DNA-binding domains"/>
    <property type="match status" value="1"/>
</dbReference>
<sequence>MENTLGMRLKKLRENSPFKSQKEAANFFELTNYQLSRYESGHSKPDPDLITKFADHYGVTTDYLLGRTDHPDGLLNQAFRKGAHNLTDDEKEHLESVMEEELKRYRALRERFLKEKESKK</sequence>
<dbReference type="AlphaFoldDB" id="A0A4V6S0R4"/>
<feature type="domain" description="HTH cro/C1-type" evidence="2">
    <location>
        <begin position="9"/>
        <end position="64"/>
    </location>
</feature>
<dbReference type="GO" id="GO:0003677">
    <property type="term" value="F:DNA binding"/>
    <property type="evidence" value="ECO:0007669"/>
    <property type="project" value="UniProtKB-KW"/>
</dbReference>
<keyword evidence="1" id="KW-0238">DNA-binding</keyword>
<proteinExistence type="predicted"/>
<dbReference type="EMBL" id="JALP01000094">
    <property type="protein sequence ID" value="THG91052.1"/>
    <property type="molecule type" value="Genomic_DNA"/>
</dbReference>
<dbReference type="PROSITE" id="PS50943">
    <property type="entry name" value="HTH_CROC1"/>
    <property type="match status" value="1"/>
</dbReference>
<gene>
    <name evidence="3" type="ORF">AJ85_07415</name>
</gene>
<dbReference type="PANTHER" id="PTHR46558:SF11">
    <property type="entry name" value="HTH-TYPE TRANSCRIPTIONAL REGULATOR XRE"/>
    <property type="match status" value="1"/>
</dbReference>